<dbReference type="PROSITE" id="PS50994">
    <property type="entry name" value="INTEGRASE"/>
    <property type="match status" value="1"/>
</dbReference>
<proteinExistence type="predicted"/>
<protein>
    <submittedName>
        <fullName evidence="2">Integrase core domain protein</fullName>
    </submittedName>
</protein>
<dbReference type="OrthoDB" id="9816028at2"/>
<dbReference type="Pfam" id="PF13683">
    <property type="entry name" value="rve_3"/>
    <property type="match status" value="1"/>
</dbReference>
<evidence type="ECO:0000313" key="2">
    <source>
        <dbReference type="EMBL" id="CUS37995.1"/>
    </source>
</evidence>
<gene>
    <name evidence="2" type="ORF">COMA1_40358</name>
</gene>
<dbReference type="GO" id="GO:0003676">
    <property type="term" value="F:nucleic acid binding"/>
    <property type="evidence" value="ECO:0007669"/>
    <property type="project" value="InterPro"/>
</dbReference>
<dbReference type="Gene3D" id="3.30.420.10">
    <property type="entry name" value="Ribonuclease H-like superfamily/Ribonuclease H"/>
    <property type="match status" value="1"/>
</dbReference>
<name>A0A0S4LPY3_9BACT</name>
<dbReference type="InterPro" id="IPR001584">
    <property type="entry name" value="Integrase_cat-core"/>
</dbReference>
<dbReference type="STRING" id="1742972.COMA1_40358"/>
<evidence type="ECO:0000259" key="1">
    <source>
        <dbReference type="PROSITE" id="PS50994"/>
    </source>
</evidence>
<reference evidence="2 3" key="1">
    <citation type="submission" date="2015-10" db="EMBL/GenBank/DDBJ databases">
        <authorList>
            <person name="Gilbert D.G."/>
        </authorList>
    </citation>
    <scope>NUCLEOTIDE SEQUENCE [LARGE SCALE GENOMIC DNA]</scope>
    <source>
        <strain evidence="2">COMA1</strain>
    </source>
</reference>
<keyword evidence="3" id="KW-1185">Reference proteome</keyword>
<dbReference type="GO" id="GO:0015074">
    <property type="term" value="P:DNA integration"/>
    <property type="evidence" value="ECO:0007669"/>
    <property type="project" value="InterPro"/>
</dbReference>
<dbReference type="PANTHER" id="PTHR47515:SF1">
    <property type="entry name" value="BLR2054 PROTEIN"/>
    <property type="match status" value="1"/>
</dbReference>
<dbReference type="Proteomes" id="UP000199032">
    <property type="component" value="Unassembled WGS sequence"/>
</dbReference>
<dbReference type="SUPFAM" id="SSF53098">
    <property type="entry name" value="Ribonuclease H-like"/>
    <property type="match status" value="1"/>
</dbReference>
<feature type="domain" description="Integrase catalytic" evidence="1">
    <location>
        <begin position="51"/>
        <end position="214"/>
    </location>
</feature>
<dbReference type="EMBL" id="CZQA01000010">
    <property type="protein sequence ID" value="CUS37995.1"/>
    <property type="molecule type" value="Genomic_DNA"/>
</dbReference>
<organism evidence="2 3">
    <name type="scientific">Candidatus Nitrospira nitrosa</name>
    <dbReference type="NCBI Taxonomy" id="1742972"/>
    <lineage>
        <taxon>Bacteria</taxon>
        <taxon>Pseudomonadati</taxon>
        <taxon>Nitrospirota</taxon>
        <taxon>Nitrospiria</taxon>
        <taxon>Nitrospirales</taxon>
        <taxon>Nitrospiraceae</taxon>
        <taxon>Nitrospira</taxon>
    </lineage>
</organism>
<evidence type="ECO:0000313" key="3">
    <source>
        <dbReference type="Proteomes" id="UP000199032"/>
    </source>
</evidence>
<accession>A0A0S4LPY3</accession>
<dbReference type="PANTHER" id="PTHR47515">
    <property type="entry name" value="LOW CALCIUM RESPONSE LOCUS PROTEIN T"/>
    <property type="match status" value="1"/>
</dbReference>
<sequence length="221" mass="25779">MPEAGCRTIAHHFNRRWAARKQMTVSKTYVADTCRRHQYLIYEARRKLKHRIPRPMPRNRIWGCDLLTKTDQQGQPHVALALVDHGSRACLRLQSLTNKSSMRLLQELAQAVRRYGRPTFIRTDNEAVFVSRWFRLGLWLLGIRHQRTEPGCPWQNGRIERFIGTVKRELAKAPIANGKEFETALRNVRCWYNHARPHDHLQGRTPAEVWAGIDIFTAKPG</sequence>
<dbReference type="AlphaFoldDB" id="A0A0S4LPY3"/>
<dbReference type="RefSeq" id="WP_090750482.1">
    <property type="nucleotide sequence ID" value="NZ_CZQA01000010.1"/>
</dbReference>
<dbReference type="InterPro" id="IPR012337">
    <property type="entry name" value="RNaseH-like_sf"/>
</dbReference>
<dbReference type="InterPro" id="IPR036397">
    <property type="entry name" value="RNaseH_sf"/>
</dbReference>